<keyword evidence="8" id="KW-0812">Transmembrane</keyword>
<dbReference type="PANTHER" id="PTHR45630">
    <property type="entry name" value="CATION-TRANSPORTING ATPASE-RELATED"/>
    <property type="match status" value="1"/>
</dbReference>
<name>W4FPK5_APHAT</name>
<dbReference type="VEuPathDB" id="FungiDB:H257_15239"/>
<evidence type="ECO:0000256" key="5">
    <source>
        <dbReference type="ARBA" id="ARBA00022840"/>
    </source>
</evidence>
<comment type="subcellular location">
    <subcellularLocation>
        <location evidence="1">Membrane</location>
        <topology evidence="1">Multi-pass membrane protein</topology>
    </subcellularLocation>
</comment>
<dbReference type="GO" id="GO:0019829">
    <property type="term" value="F:ATPase-coupled monoatomic cation transmembrane transporter activity"/>
    <property type="evidence" value="ECO:0007669"/>
    <property type="project" value="TreeGrafter"/>
</dbReference>
<keyword evidence="5" id="KW-0067">ATP-binding</keyword>
<evidence type="ECO:0000313" key="10">
    <source>
        <dbReference type="EMBL" id="ETV68886.1"/>
    </source>
</evidence>
<evidence type="ECO:0000256" key="8">
    <source>
        <dbReference type="SAM" id="Phobius"/>
    </source>
</evidence>
<feature type="transmembrane region" description="Helical" evidence="8">
    <location>
        <begin position="53"/>
        <end position="72"/>
    </location>
</feature>
<reference evidence="10" key="1">
    <citation type="submission" date="2013-12" db="EMBL/GenBank/DDBJ databases">
        <title>The Genome Sequence of Aphanomyces astaci APO3.</title>
        <authorList>
            <consortium name="The Broad Institute Genomics Platform"/>
            <person name="Russ C."/>
            <person name="Tyler B."/>
            <person name="van West P."/>
            <person name="Dieguez-Uribeondo J."/>
            <person name="Young S.K."/>
            <person name="Zeng Q."/>
            <person name="Gargeya S."/>
            <person name="Fitzgerald M."/>
            <person name="Abouelleil A."/>
            <person name="Alvarado L."/>
            <person name="Chapman S.B."/>
            <person name="Gainer-Dewar J."/>
            <person name="Goldberg J."/>
            <person name="Griggs A."/>
            <person name="Gujja S."/>
            <person name="Hansen M."/>
            <person name="Howarth C."/>
            <person name="Imamovic A."/>
            <person name="Ireland A."/>
            <person name="Larimer J."/>
            <person name="McCowan C."/>
            <person name="Murphy C."/>
            <person name="Pearson M."/>
            <person name="Poon T.W."/>
            <person name="Priest M."/>
            <person name="Roberts A."/>
            <person name="Saif S."/>
            <person name="Shea T."/>
            <person name="Sykes S."/>
            <person name="Wortman J."/>
            <person name="Nusbaum C."/>
            <person name="Birren B."/>
        </authorList>
    </citation>
    <scope>NUCLEOTIDE SEQUENCE [LARGE SCALE GENOMIC DNA]</scope>
    <source>
        <strain evidence="10">APO3</strain>
    </source>
</reference>
<keyword evidence="2" id="KW-0597">Phosphoprotein</keyword>
<proteinExistence type="predicted"/>
<dbReference type="EMBL" id="KI913181">
    <property type="protein sequence ID" value="ETV68886.1"/>
    <property type="molecule type" value="Genomic_DNA"/>
</dbReference>
<feature type="transmembrane region" description="Helical" evidence="8">
    <location>
        <begin position="124"/>
        <end position="148"/>
    </location>
</feature>
<organism evidence="10">
    <name type="scientific">Aphanomyces astaci</name>
    <name type="common">Crayfish plague agent</name>
    <dbReference type="NCBI Taxonomy" id="112090"/>
    <lineage>
        <taxon>Eukaryota</taxon>
        <taxon>Sar</taxon>
        <taxon>Stramenopiles</taxon>
        <taxon>Oomycota</taxon>
        <taxon>Saprolegniomycetes</taxon>
        <taxon>Saprolegniales</taxon>
        <taxon>Verrucalvaceae</taxon>
        <taxon>Aphanomyces</taxon>
    </lineage>
</organism>
<dbReference type="GO" id="GO:0046872">
    <property type="term" value="F:metal ion binding"/>
    <property type="evidence" value="ECO:0007669"/>
    <property type="project" value="UniProtKB-KW"/>
</dbReference>
<keyword evidence="8" id="KW-1133">Transmembrane helix</keyword>
<evidence type="ECO:0000256" key="4">
    <source>
        <dbReference type="ARBA" id="ARBA00022741"/>
    </source>
</evidence>
<dbReference type="GeneID" id="20817235"/>
<keyword evidence="7" id="KW-1278">Translocase</keyword>
<dbReference type="RefSeq" id="XP_009841563.1">
    <property type="nucleotide sequence ID" value="XM_009843261.1"/>
</dbReference>
<feature type="chain" id="PRO_5004840318" evidence="9">
    <location>
        <begin position="17"/>
        <end position="154"/>
    </location>
</feature>
<feature type="signal peptide" evidence="9">
    <location>
        <begin position="1"/>
        <end position="16"/>
    </location>
</feature>
<dbReference type="AlphaFoldDB" id="W4FPK5"/>
<feature type="transmembrane region" description="Helical" evidence="8">
    <location>
        <begin position="84"/>
        <end position="104"/>
    </location>
</feature>
<evidence type="ECO:0000256" key="2">
    <source>
        <dbReference type="ARBA" id="ARBA00022553"/>
    </source>
</evidence>
<keyword evidence="6" id="KW-0460">Magnesium</keyword>
<dbReference type="OrthoDB" id="78844at2759"/>
<dbReference type="STRING" id="112090.W4FPK5"/>
<protein>
    <submittedName>
        <fullName evidence="10">Uncharacterized protein</fullName>
    </submittedName>
</protein>
<evidence type="ECO:0000256" key="9">
    <source>
        <dbReference type="SAM" id="SignalP"/>
    </source>
</evidence>
<gene>
    <name evidence="10" type="ORF">H257_15239</name>
</gene>
<keyword evidence="3" id="KW-0479">Metal-binding</keyword>
<dbReference type="GO" id="GO:0005524">
    <property type="term" value="F:ATP binding"/>
    <property type="evidence" value="ECO:0007669"/>
    <property type="project" value="UniProtKB-KW"/>
</dbReference>
<accession>W4FPK5</accession>
<keyword evidence="8" id="KW-0472">Membrane</keyword>
<keyword evidence="9" id="KW-0732">Signal</keyword>
<sequence>MVFSLFFTAALSVASRQPWFCALSDVAAGRAHCYPFRPNESGDMTTHSYEVTIVWLLGHWHYVVLAIAFNLKDPFRESAWTNRLFVWYTAAVGSLLVVLLLWPGNAMATSWFDFETALPMSFCVQLGGSFALTVVAAVGVETGVHLLFERKVSK</sequence>
<evidence type="ECO:0000256" key="1">
    <source>
        <dbReference type="ARBA" id="ARBA00004141"/>
    </source>
</evidence>
<dbReference type="GO" id="GO:0016020">
    <property type="term" value="C:membrane"/>
    <property type="evidence" value="ECO:0007669"/>
    <property type="project" value="UniProtKB-SubCell"/>
</dbReference>
<evidence type="ECO:0000256" key="3">
    <source>
        <dbReference type="ARBA" id="ARBA00022723"/>
    </source>
</evidence>
<dbReference type="InterPro" id="IPR006544">
    <property type="entry name" value="P-type_TPase_V"/>
</dbReference>
<evidence type="ECO:0000256" key="6">
    <source>
        <dbReference type="ARBA" id="ARBA00022842"/>
    </source>
</evidence>
<dbReference type="GO" id="GO:0140358">
    <property type="term" value="F:P-type transmembrane transporter activity"/>
    <property type="evidence" value="ECO:0007669"/>
    <property type="project" value="InterPro"/>
</dbReference>
<keyword evidence="4" id="KW-0547">Nucleotide-binding</keyword>
<dbReference type="PANTHER" id="PTHR45630:SF8">
    <property type="entry name" value="CATION-TRANSPORTING ATPASE"/>
    <property type="match status" value="1"/>
</dbReference>
<evidence type="ECO:0000256" key="7">
    <source>
        <dbReference type="ARBA" id="ARBA00022967"/>
    </source>
</evidence>